<dbReference type="InterPro" id="IPR023171">
    <property type="entry name" value="Na/H_antiporter_dom_sf"/>
</dbReference>
<evidence type="ECO:0000256" key="9">
    <source>
        <dbReference type="HAMAP-Rule" id="MF_01844"/>
    </source>
</evidence>
<keyword evidence="7 9" id="KW-0472">Membrane</keyword>
<dbReference type="GO" id="GO:0006885">
    <property type="term" value="P:regulation of pH"/>
    <property type="evidence" value="ECO:0007669"/>
    <property type="project" value="InterPro"/>
</dbReference>
<feature type="transmembrane region" description="Helical" evidence="9">
    <location>
        <begin position="175"/>
        <end position="194"/>
    </location>
</feature>
<dbReference type="RefSeq" id="WP_013624386.1">
    <property type="nucleotide sequence ID" value="NC_015172.1"/>
</dbReference>
<keyword evidence="5 9" id="KW-1133">Transmembrane helix</keyword>
<dbReference type="HAMAP" id="MF_01844">
    <property type="entry name" value="NhaA"/>
    <property type="match status" value="1"/>
</dbReference>
<keyword evidence="4 9" id="KW-0812">Transmembrane</keyword>
<reference evidence="10 11" key="1">
    <citation type="journal article" date="2011" name="Stand. Genomic Sci.">
        <title>Complete genome sequence of Syntrophobotulus glycolicus type strain (FlGlyR).</title>
        <authorList>
            <person name="Han C."/>
            <person name="Mwirichia R."/>
            <person name="Chertkov O."/>
            <person name="Held B."/>
            <person name="Lapidus A."/>
            <person name="Nolan M."/>
            <person name="Lucas S."/>
            <person name="Hammon N."/>
            <person name="Deshpande S."/>
            <person name="Cheng J.F."/>
            <person name="Tapia R."/>
            <person name="Goodwin L."/>
            <person name="Pitluck S."/>
            <person name="Huntemann M."/>
            <person name="Liolios K."/>
            <person name="Ivanova N."/>
            <person name="Pagani I."/>
            <person name="Mavromatis K."/>
            <person name="Ovchinikova G."/>
            <person name="Pati A."/>
            <person name="Chen A."/>
            <person name="Palaniappan K."/>
            <person name="Land M."/>
            <person name="Hauser L."/>
            <person name="Brambilla E.M."/>
            <person name="Rohde M."/>
            <person name="Spring S."/>
            <person name="Sikorski J."/>
            <person name="Goker M."/>
            <person name="Woyke T."/>
            <person name="Bristow J."/>
            <person name="Eisen J.A."/>
            <person name="Markowitz V."/>
            <person name="Hugenholtz P."/>
            <person name="Kyrpides N.C."/>
            <person name="Klenk H.P."/>
            <person name="Detter J.C."/>
        </authorList>
    </citation>
    <scope>NUCLEOTIDE SEQUENCE [LARGE SCALE GENOMIC DNA]</scope>
    <source>
        <strain evidence="11">DSM 8271 / FlGlyR</strain>
    </source>
</reference>
<dbReference type="PANTHER" id="PTHR30341:SF0">
    <property type="entry name" value="NA(+)_H(+) ANTIPORTER NHAA"/>
    <property type="match status" value="1"/>
</dbReference>
<dbReference type="Pfam" id="PF06965">
    <property type="entry name" value="Na_H_antiport_1"/>
    <property type="match status" value="1"/>
</dbReference>
<evidence type="ECO:0000256" key="2">
    <source>
        <dbReference type="ARBA" id="ARBA00022449"/>
    </source>
</evidence>
<evidence type="ECO:0000256" key="4">
    <source>
        <dbReference type="ARBA" id="ARBA00022692"/>
    </source>
</evidence>
<proteinExistence type="inferred from homology"/>
<dbReference type="Proteomes" id="UP000007488">
    <property type="component" value="Chromosome"/>
</dbReference>
<sequence length="405" mass="43646">MAKQKRKTISLLREFSIPLISGVLIALIWANAAPASYHHFVDNKIWGDFTLHFFVNDLFMVFFFAIAAVEITQSLLPGGDLNPLKRAINPMMATLGGIAGPALLYLALNTFMGSQELVRGWGIPTATDIALAWLVARLVFGAAHPAVSFLLLLAIADDGIGLIIIALFYPDPANPVVPVWLLCTLAGMLIALALKKGKVKSYWPYILLGGALSWTGLYRAGIHPSLALVFIVPFLPHSPGEKAHLFEDDPEDYSTLRRFEQEWKFFVDMGLFLFGLTNAGVEFSAVSTVTWLVFLALLFGKTAGIFLLGSLASFLGFPLPEGMRHRELLVAGLIASIGLTVALFIAGVAFSDPGLQGAAKMGALWSVSAVIIAVSAGRLLGIERKTATQEPVLPVESQGRRTGEG</sequence>
<keyword evidence="11" id="KW-1185">Reference proteome</keyword>
<reference evidence="11" key="2">
    <citation type="submission" date="2011-02" db="EMBL/GenBank/DDBJ databases">
        <title>The complete genome of Syntrophobotulus glycolicus DSM 8271.</title>
        <authorList>
            <person name="Lucas S."/>
            <person name="Copeland A."/>
            <person name="Lapidus A."/>
            <person name="Bruce D."/>
            <person name="Goodwin L."/>
            <person name="Pitluck S."/>
            <person name="Kyrpides N."/>
            <person name="Mavromatis K."/>
            <person name="Pagani I."/>
            <person name="Ivanova N."/>
            <person name="Mikhailova N."/>
            <person name="Chertkov O."/>
            <person name="Held B."/>
            <person name="Detter J.C."/>
            <person name="Tapia R."/>
            <person name="Han C."/>
            <person name="Land M."/>
            <person name="Hauser L."/>
            <person name="Markowitz V."/>
            <person name="Cheng J.-F."/>
            <person name="Hugenholtz P."/>
            <person name="Woyke T."/>
            <person name="Wu D."/>
            <person name="Spring S."/>
            <person name="Schroeder M."/>
            <person name="Brambilla E."/>
            <person name="Klenk H.-P."/>
            <person name="Eisen J.A."/>
        </authorList>
    </citation>
    <scope>NUCLEOTIDE SEQUENCE [LARGE SCALE GENOMIC DNA]</scope>
    <source>
        <strain evidence="11">DSM 8271 / FlGlyR</strain>
    </source>
</reference>
<dbReference type="EMBL" id="CP002547">
    <property type="protein sequence ID" value="ADY55516.1"/>
    <property type="molecule type" value="Genomic_DNA"/>
</dbReference>
<dbReference type="KEGG" id="sgy:Sgly_1198"/>
<evidence type="ECO:0000313" key="10">
    <source>
        <dbReference type="EMBL" id="ADY55516.1"/>
    </source>
</evidence>
<keyword evidence="9" id="KW-0406">Ion transport</keyword>
<comment type="subcellular location">
    <subcellularLocation>
        <location evidence="1">Cell inner membrane</location>
        <topology evidence="1">Multi-pass membrane protein</topology>
    </subcellularLocation>
    <subcellularLocation>
        <location evidence="9">Cell membrane</location>
        <topology evidence="9">Multi-pass membrane protein</topology>
    </subcellularLocation>
</comment>
<keyword evidence="3 9" id="KW-1003">Cell membrane</keyword>
<dbReference type="eggNOG" id="COG3004">
    <property type="taxonomic scope" value="Bacteria"/>
</dbReference>
<feature type="transmembrane region" description="Helical" evidence="9">
    <location>
        <begin position="291"/>
        <end position="316"/>
    </location>
</feature>
<dbReference type="HOGENOM" id="CLU_015803_1_2_9"/>
<keyword evidence="9" id="KW-0813">Transport</keyword>
<evidence type="ECO:0000256" key="7">
    <source>
        <dbReference type="ARBA" id="ARBA00023136"/>
    </source>
</evidence>
<feature type="transmembrane region" description="Helical" evidence="9">
    <location>
        <begin position="88"/>
        <end position="108"/>
    </location>
</feature>
<keyword evidence="6 9" id="KW-0915">Sodium</keyword>
<evidence type="ECO:0000256" key="5">
    <source>
        <dbReference type="ARBA" id="ARBA00022989"/>
    </source>
</evidence>
<comment type="similarity">
    <text evidence="9">Belongs to the NhaA Na(+)/H(+) (TC 2.A.33) antiporter family.</text>
</comment>
<accession>F0SUM3</accession>
<evidence type="ECO:0000256" key="1">
    <source>
        <dbReference type="ARBA" id="ARBA00004429"/>
    </source>
</evidence>
<feature type="transmembrane region" description="Helical" evidence="9">
    <location>
        <begin position="53"/>
        <end position="76"/>
    </location>
</feature>
<organism evidence="10 11">
    <name type="scientific">Syntrophobotulus glycolicus (strain DSM 8271 / FlGlyR)</name>
    <dbReference type="NCBI Taxonomy" id="645991"/>
    <lineage>
        <taxon>Bacteria</taxon>
        <taxon>Bacillati</taxon>
        <taxon>Bacillota</taxon>
        <taxon>Clostridia</taxon>
        <taxon>Eubacteriales</taxon>
        <taxon>Desulfitobacteriaceae</taxon>
        <taxon>Syntrophobotulus</taxon>
    </lineage>
</organism>
<evidence type="ECO:0000256" key="3">
    <source>
        <dbReference type="ARBA" id="ARBA00022475"/>
    </source>
</evidence>
<protein>
    <recommendedName>
        <fullName evidence="9">Na(+)/H(+) antiporter NhaA</fullName>
    </recommendedName>
    <alternativeName>
        <fullName evidence="9">Sodium/proton antiporter NhaA</fullName>
    </alternativeName>
</protein>
<name>F0SUM3_SYNGF</name>
<comment type="caution">
    <text evidence="9">Lacks conserved residue(s) required for the propagation of feature annotation.</text>
</comment>
<comment type="function">
    <text evidence="9">Na(+)/H(+) antiporter that extrudes sodium in exchange for external protons.</text>
</comment>
<keyword evidence="2 9" id="KW-0050">Antiport</keyword>
<dbReference type="PANTHER" id="PTHR30341">
    <property type="entry name" value="SODIUM ION/PROTON ANTIPORTER NHAA-RELATED"/>
    <property type="match status" value="1"/>
</dbReference>
<gene>
    <name evidence="9" type="primary">nhaA</name>
    <name evidence="10" type="ordered locus">Sgly_1198</name>
</gene>
<dbReference type="GO" id="GO:0015385">
    <property type="term" value="F:sodium:proton antiporter activity"/>
    <property type="evidence" value="ECO:0007669"/>
    <property type="project" value="TreeGrafter"/>
</dbReference>
<dbReference type="InterPro" id="IPR004670">
    <property type="entry name" value="NhaA"/>
</dbReference>
<evidence type="ECO:0000256" key="8">
    <source>
        <dbReference type="ARBA" id="ARBA00023201"/>
    </source>
</evidence>
<feature type="transmembrane region" description="Helical" evidence="9">
    <location>
        <begin position="362"/>
        <end position="381"/>
    </location>
</feature>
<feature type="transmembrane region" description="Helical" evidence="9">
    <location>
        <begin position="328"/>
        <end position="350"/>
    </location>
</feature>
<dbReference type="OrthoDB" id="9808135at2"/>
<feature type="transmembrane region" description="Helical" evidence="9">
    <location>
        <begin position="12"/>
        <end position="33"/>
    </location>
</feature>
<evidence type="ECO:0000256" key="6">
    <source>
        <dbReference type="ARBA" id="ARBA00023053"/>
    </source>
</evidence>
<comment type="catalytic activity">
    <reaction evidence="9">
        <text>Na(+)(in) + 2 H(+)(out) = Na(+)(out) + 2 H(+)(in)</text>
        <dbReference type="Rhea" id="RHEA:29251"/>
        <dbReference type="ChEBI" id="CHEBI:15378"/>
        <dbReference type="ChEBI" id="CHEBI:29101"/>
    </reaction>
</comment>
<dbReference type="AlphaFoldDB" id="F0SUM3"/>
<keyword evidence="8 9" id="KW-0739">Sodium transport</keyword>
<evidence type="ECO:0000313" key="11">
    <source>
        <dbReference type="Proteomes" id="UP000007488"/>
    </source>
</evidence>
<dbReference type="Gene3D" id="1.20.1530.10">
    <property type="entry name" value="Na+/H+ antiporter like domain"/>
    <property type="match status" value="1"/>
</dbReference>
<dbReference type="GO" id="GO:0005886">
    <property type="term" value="C:plasma membrane"/>
    <property type="evidence" value="ECO:0007669"/>
    <property type="project" value="UniProtKB-SubCell"/>
</dbReference>